<keyword evidence="2" id="KW-1185">Reference proteome</keyword>
<gene>
    <name evidence="1" type="ORF">Q31b_10010</name>
</gene>
<dbReference type="AlphaFoldDB" id="A0A5C6EBG5"/>
<reference evidence="1 2" key="1">
    <citation type="submission" date="2019-02" db="EMBL/GenBank/DDBJ databases">
        <title>Deep-cultivation of Planctomycetes and their phenomic and genomic characterization uncovers novel biology.</title>
        <authorList>
            <person name="Wiegand S."/>
            <person name="Jogler M."/>
            <person name="Boedeker C."/>
            <person name="Pinto D."/>
            <person name="Vollmers J."/>
            <person name="Rivas-Marin E."/>
            <person name="Kohn T."/>
            <person name="Peeters S.H."/>
            <person name="Heuer A."/>
            <person name="Rast P."/>
            <person name="Oberbeckmann S."/>
            <person name="Bunk B."/>
            <person name="Jeske O."/>
            <person name="Meyerdierks A."/>
            <person name="Storesund J.E."/>
            <person name="Kallscheuer N."/>
            <person name="Luecker S."/>
            <person name="Lage O.M."/>
            <person name="Pohl T."/>
            <person name="Merkel B.J."/>
            <person name="Hornburger P."/>
            <person name="Mueller R.-W."/>
            <person name="Bruemmer F."/>
            <person name="Labrenz M."/>
            <person name="Spormann A.M."/>
            <person name="Op Den Camp H."/>
            <person name="Overmann J."/>
            <person name="Amann R."/>
            <person name="Jetten M.S.M."/>
            <person name="Mascher T."/>
            <person name="Medema M.H."/>
            <person name="Devos D.P."/>
            <person name="Kaster A.-K."/>
            <person name="Ovreas L."/>
            <person name="Rohde M."/>
            <person name="Galperin M.Y."/>
            <person name="Jogler C."/>
        </authorList>
    </citation>
    <scope>NUCLEOTIDE SEQUENCE [LARGE SCALE GENOMIC DNA]</scope>
    <source>
        <strain evidence="1 2">Q31b</strain>
    </source>
</reference>
<dbReference type="EMBL" id="SJPY01000001">
    <property type="protein sequence ID" value="TWU45825.1"/>
    <property type="molecule type" value="Genomic_DNA"/>
</dbReference>
<dbReference type="Proteomes" id="UP000315471">
    <property type="component" value="Unassembled WGS sequence"/>
</dbReference>
<organism evidence="1 2">
    <name type="scientific">Novipirellula aureliae</name>
    <dbReference type="NCBI Taxonomy" id="2527966"/>
    <lineage>
        <taxon>Bacteria</taxon>
        <taxon>Pseudomonadati</taxon>
        <taxon>Planctomycetota</taxon>
        <taxon>Planctomycetia</taxon>
        <taxon>Pirellulales</taxon>
        <taxon>Pirellulaceae</taxon>
        <taxon>Novipirellula</taxon>
    </lineage>
</organism>
<proteinExistence type="predicted"/>
<comment type="caution">
    <text evidence="1">The sequence shown here is derived from an EMBL/GenBank/DDBJ whole genome shotgun (WGS) entry which is preliminary data.</text>
</comment>
<name>A0A5C6EBG5_9BACT</name>
<sequence length="38" mass="4583">MVKRFNWHIGREQEYPYDAPPSKRLLKQFIAGEFCKKA</sequence>
<evidence type="ECO:0000313" key="2">
    <source>
        <dbReference type="Proteomes" id="UP000315471"/>
    </source>
</evidence>
<accession>A0A5C6EBG5</accession>
<evidence type="ECO:0000313" key="1">
    <source>
        <dbReference type="EMBL" id="TWU45825.1"/>
    </source>
</evidence>
<protein>
    <submittedName>
        <fullName evidence="1">Uncharacterized protein</fullName>
    </submittedName>
</protein>